<dbReference type="PANTHER" id="PTHR43861">
    <property type="entry name" value="TRANS-ACONITATE 2-METHYLTRANSFERASE-RELATED"/>
    <property type="match status" value="1"/>
</dbReference>
<comment type="caution">
    <text evidence="3">The sequence shown here is derived from an EMBL/GenBank/DDBJ whole genome shotgun (WGS) entry which is preliminary data.</text>
</comment>
<evidence type="ECO:0000313" key="4">
    <source>
        <dbReference type="Proteomes" id="UP001595075"/>
    </source>
</evidence>
<dbReference type="EMBL" id="JAZHXI010000015">
    <property type="protein sequence ID" value="KAL2063437.1"/>
    <property type="molecule type" value="Genomic_DNA"/>
</dbReference>
<sequence>MTTEQGNKEHWSSQAYQNSASFVPKLATKVIGWLDVQADDRILDIGCGDGVINLQLAQVLSKGRGSVRGIDASPAMIEAARASAAADAAASKTCTFGGIVSLLLSFVLVLLFSKAGFPKNLELQKGSFDKVFSNAAMHWILRGEDTRKDFFEGVRGALKVGGSFVFEMGGMGNVAEMRTALLAIISRHTSLPIARAADPWFFPDEAWMTDMLETTVGGFKVEDIEREYRPTKVDAGGIEGWVRLMGKQFFDVVEDEGEREVCVKEVCEVLESVCRSPGGGDWIGYVRLRARVRRI</sequence>
<dbReference type="InterPro" id="IPR013216">
    <property type="entry name" value="Methyltransf_11"/>
</dbReference>
<accession>A0ABR4C1J8</accession>
<dbReference type="PANTHER" id="PTHR43861:SF1">
    <property type="entry name" value="TRANS-ACONITATE 2-METHYLTRANSFERASE"/>
    <property type="match status" value="1"/>
</dbReference>
<keyword evidence="1" id="KW-0472">Membrane</keyword>
<feature type="transmembrane region" description="Helical" evidence="1">
    <location>
        <begin position="96"/>
        <end position="117"/>
    </location>
</feature>
<protein>
    <recommendedName>
        <fullName evidence="2">Methyltransferase type 11 domain-containing protein</fullName>
    </recommendedName>
</protein>
<name>A0ABR4C1J8_9HELO</name>
<dbReference type="InterPro" id="IPR029063">
    <property type="entry name" value="SAM-dependent_MTases_sf"/>
</dbReference>
<dbReference type="Gene3D" id="3.40.50.150">
    <property type="entry name" value="Vaccinia Virus protein VP39"/>
    <property type="match status" value="1"/>
</dbReference>
<keyword evidence="1" id="KW-0812">Transmembrane</keyword>
<organism evidence="3 4">
    <name type="scientific">Oculimacula yallundae</name>
    <dbReference type="NCBI Taxonomy" id="86028"/>
    <lineage>
        <taxon>Eukaryota</taxon>
        <taxon>Fungi</taxon>
        <taxon>Dikarya</taxon>
        <taxon>Ascomycota</taxon>
        <taxon>Pezizomycotina</taxon>
        <taxon>Leotiomycetes</taxon>
        <taxon>Helotiales</taxon>
        <taxon>Ploettnerulaceae</taxon>
        <taxon>Oculimacula</taxon>
    </lineage>
</organism>
<gene>
    <name evidence="3" type="ORF">VTL71DRAFT_5242</name>
</gene>
<dbReference type="Proteomes" id="UP001595075">
    <property type="component" value="Unassembled WGS sequence"/>
</dbReference>
<keyword evidence="4" id="KW-1185">Reference proteome</keyword>
<evidence type="ECO:0000259" key="2">
    <source>
        <dbReference type="Pfam" id="PF08241"/>
    </source>
</evidence>
<keyword evidence="1" id="KW-1133">Transmembrane helix</keyword>
<feature type="domain" description="Methyltransferase type 11" evidence="2">
    <location>
        <begin position="43"/>
        <end position="166"/>
    </location>
</feature>
<evidence type="ECO:0000256" key="1">
    <source>
        <dbReference type="SAM" id="Phobius"/>
    </source>
</evidence>
<evidence type="ECO:0000313" key="3">
    <source>
        <dbReference type="EMBL" id="KAL2063437.1"/>
    </source>
</evidence>
<dbReference type="SUPFAM" id="SSF53335">
    <property type="entry name" value="S-adenosyl-L-methionine-dependent methyltransferases"/>
    <property type="match status" value="1"/>
</dbReference>
<reference evidence="3 4" key="1">
    <citation type="journal article" date="2024" name="Commun. Biol.">
        <title>Comparative genomic analysis of thermophilic fungi reveals convergent evolutionary adaptations and gene losses.</title>
        <authorList>
            <person name="Steindorff A.S."/>
            <person name="Aguilar-Pontes M.V."/>
            <person name="Robinson A.J."/>
            <person name="Andreopoulos B."/>
            <person name="LaButti K."/>
            <person name="Kuo A."/>
            <person name="Mondo S."/>
            <person name="Riley R."/>
            <person name="Otillar R."/>
            <person name="Haridas S."/>
            <person name="Lipzen A."/>
            <person name="Grimwood J."/>
            <person name="Schmutz J."/>
            <person name="Clum A."/>
            <person name="Reid I.D."/>
            <person name="Moisan M.C."/>
            <person name="Butler G."/>
            <person name="Nguyen T.T.M."/>
            <person name="Dewar K."/>
            <person name="Conant G."/>
            <person name="Drula E."/>
            <person name="Henrissat B."/>
            <person name="Hansel C."/>
            <person name="Singer S."/>
            <person name="Hutchinson M.I."/>
            <person name="de Vries R.P."/>
            <person name="Natvig D.O."/>
            <person name="Powell A.J."/>
            <person name="Tsang A."/>
            <person name="Grigoriev I.V."/>
        </authorList>
    </citation>
    <scope>NUCLEOTIDE SEQUENCE [LARGE SCALE GENOMIC DNA]</scope>
    <source>
        <strain evidence="3 4">CBS 494.80</strain>
    </source>
</reference>
<dbReference type="CDD" id="cd02440">
    <property type="entry name" value="AdoMet_MTases"/>
    <property type="match status" value="1"/>
</dbReference>
<proteinExistence type="predicted"/>
<dbReference type="Pfam" id="PF08241">
    <property type="entry name" value="Methyltransf_11"/>
    <property type="match status" value="1"/>
</dbReference>